<accession>A0AA35RY01</accession>
<dbReference type="Proteomes" id="UP001174909">
    <property type="component" value="Unassembled WGS sequence"/>
</dbReference>
<evidence type="ECO:0000313" key="3">
    <source>
        <dbReference type="Proteomes" id="UP001174909"/>
    </source>
</evidence>
<organism evidence="2 3">
    <name type="scientific">Geodia barretti</name>
    <name type="common">Barrett's horny sponge</name>
    <dbReference type="NCBI Taxonomy" id="519541"/>
    <lineage>
        <taxon>Eukaryota</taxon>
        <taxon>Metazoa</taxon>
        <taxon>Porifera</taxon>
        <taxon>Demospongiae</taxon>
        <taxon>Heteroscleromorpha</taxon>
        <taxon>Tetractinellida</taxon>
        <taxon>Astrophorina</taxon>
        <taxon>Geodiidae</taxon>
        <taxon>Geodia</taxon>
    </lineage>
</organism>
<dbReference type="EMBL" id="CASHTH010001778">
    <property type="protein sequence ID" value="CAI8019845.1"/>
    <property type="molecule type" value="Genomic_DNA"/>
</dbReference>
<reference evidence="2" key="1">
    <citation type="submission" date="2023-03" db="EMBL/GenBank/DDBJ databases">
        <authorList>
            <person name="Steffen K."/>
            <person name="Cardenas P."/>
        </authorList>
    </citation>
    <scope>NUCLEOTIDE SEQUENCE</scope>
</reference>
<dbReference type="Gene3D" id="3.40.30.10">
    <property type="entry name" value="Glutaredoxin"/>
    <property type="match status" value="1"/>
</dbReference>
<gene>
    <name evidence="2" type="ORF">GBAR_LOCUS11893</name>
</gene>
<evidence type="ECO:0000313" key="2">
    <source>
        <dbReference type="EMBL" id="CAI8019845.1"/>
    </source>
</evidence>
<keyword evidence="3" id="KW-1185">Reference proteome</keyword>
<dbReference type="InterPro" id="IPR002109">
    <property type="entry name" value="Glutaredoxin"/>
</dbReference>
<dbReference type="AlphaFoldDB" id="A0AA35RY01"/>
<comment type="caution">
    <text evidence="2">The sequence shown here is derived from an EMBL/GenBank/DDBJ whole genome shotgun (WGS) entry which is preliminary data.</text>
</comment>
<protein>
    <recommendedName>
        <fullName evidence="1">Glutaredoxin domain-containing protein</fullName>
    </recommendedName>
</protein>
<sequence length="92" mass="10124">MTEANITVYGAPWCPDCTRAKQFLGEQRVDTTGWILIRTKMPAHTCSRSTTASRSFPPSYSRTGQLLVEPSNSELAAKLGIHNPRRAVTSTT</sequence>
<feature type="domain" description="Glutaredoxin" evidence="1">
    <location>
        <begin position="6"/>
        <end position="30"/>
    </location>
</feature>
<proteinExistence type="predicted"/>
<name>A0AA35RY01_GEOBA</name>
<dbReference type="Pfam" id="PF00462">
    <property type="entry name" value="Glutaredoxin"/>
    <property type="match status" value="1"/>
</dbReference>
<dbReference type="SUPFAM" id="SSF52833">
    <property type="entry name" value="Thioredoxin-like"/>
    <property type="match status" value="1"/>
</dbReference>
<dbReference type="InterPro" id="IPR036249">
    <property type="entry name" value="Thioredoxin-like_sf"/>
</dbReference>
<evidence type="ECO:0000259" key="1">
    <source>
        <dbReference type="Pfam" id="PF00462"/>
    </source>
</evidence>